<dbReference type="OrthoDB" id="9801656at2"/>
<reference evidence="3" key="1">
    <citation type="submission" date="2017-09" db="EMBL/GenBank/DDBJ databases">
        <authorList>
            <person name="Palmer M."/>
            <person name="Steenkamp E.T."/>
            <person name="Coetzee M.P."/>
            <person name="Avontuur J.R."/>
            <person name="Van Zyl E."/>
            <person name="Chan W.-Y."/>
            <person name="Blom J."/>
            <person name="Venter S.N."/>
        </authorList>
    </citation>
    <scope>NUCLEOTIDE SEQUENCE [LARGE SCALE GENOMIC DNA]</scope>
    <source>
        <strain evidence="3">QC88-366</strain>
    </source>
</reference>
<dbReference type="InterPro" id="IPR000182">
    <property type="entry name" value="GNAT_dom"/>
</dbReference>
<dbReference type="PANTHER" id="PTHR43792">
    <property type="entry name" value="GNAT FAMILY, PUTATIVE (AFU_ORTHOLOGUE AFUA_3G00765)-RELATED-RELATED"/>
    <property type="match status" value="1"/>
</dbReference>
<dbReference type="InterPro" id="IPR016181">
    <property type="entry name" value="Acyl_CoA_acyltransferase"/>
</dbReference>
<dbReference type="PANTHER" id="PTHR43792:SF1">
    <property type="entry name" value="N-ACETYLTRANSFERASE DOMAIN-CONTAINING PROTEIN"/>
    <property type="match status" value="1"/>
</dbReference>
<dbReference type="Gene3D" id="3.40.630.30">
    <property type="match status" value="1"/>
</dbReference>
<dbReference type="SUPFAM" id="SSF55729">
    <property type="entry name" value="Acyl-CoA N-acyltransferases (Nat)"/>
    <property type="match status" value="1"/>
</dbReference>
<organism evidence="2 3">
    <name type="scientific">Mixta theicola</name>
    <dbReference type="NCBI Taxonomy" id="1458355"/>
    <lineage>
        <taxon>Bacteria</taxon>
        <taxon>Pseudomonadati</taxon>
        <taxon>Pseudomonadota</taxon>
        <taxon>Gammaproteobacteria</taxon>
        <taxon>Enterobacterales</taxon>
        <taxon>Erwiniaceae</taxon>
        <taxon>Mixta</taxon>
    </lineage>
</organism>
<name>A0A2K1Q662_9GAMM</name>
<proteinExistence type="predicted"/>
<gene>
    <name evidence="2" type="ORF">COO59_17310</name>
</gene>
<dbReference type="EMBL" id="NWUO01000015">
    <property type="protein sequence ID" value="PNS10515.1"/>
    <property type="molecule type" value="Genomic_DNA"/>
</dbReference>
<feature type="domain" description="N-acetyltransferase" evidence="1">
    <location>
        <begin position="8"/>
        <end position="178"/>
    </location>
</feature>
<keyword evidence="3" id="KW-1185">Reference proteome</keyword>
<evidence type="ECO:0000313" key="3">
    <source>
        <dbReference type="Proteomes" id="UP000236345"/>
    </source>
</evidence>
<dbReference type="Pfam" id="PF13302">
    <property type="entry name" value="Acetyltransf_3"/>
    <property type="match status" value="1"/>
</dbReference>
<protein>
    <submittedName>
        <fullName evidence="2">GNAT family N-acetyltransferase</fullName>
    </submittedName>
</protein>
<keyword evidence="2" id="KW-0808">Transferase</keyword>
<evidence type="ECO:0000313" key="2">
    <source>
        <dbReference type="EMBL" id="PNS10515.1"/>
    </source>
</evidence>
<dbReference type="PROSITE" id="PS51186">
    <property type="entry name" value="GNAT"/>
    <property type="match status" value="1"/>
</dbReference>
<sequence>MVLETNRLILRQWRKEDYSVYAKLTSDPEVMRYFPSPLSEEQSFKQADTLKSKIAKKGWGFWAVELKESKEFIGFIGLNTVDADSGIPHAPMIEVGWRLLATHWGKGYATEGAKRAIQYAFEELEATEIYSFTALVNKPSQRVMIKSGMQNIGEDFDHPKLTPGDELARHCLYRINREEWVHRTAAE</sequence>
<dbReference type="AlphaFoldDB" id="A0A2K1Q662"/>
<dbReference type="GO" id="GO:0016747">
    <property type="term" value="F:acyltransferase activity, transferring groups other than amino-acyl groups"/>
    <property type="evidence" value="ECO:0007669"/>
    <property type="project" value="InterPro"/>
</dbReference>
<dbReference type="InterPro" id="IPR051531">
    <property type="entry name" value="N-acetyltransferase"/>
</dbReference>
<comment type="caution">
    <text evidence="2">The sequence shown here is derived from an EMBL/GenBank/DDBJ whole genome shotgun (WGS) entry which is preliminary data.</text>
</comment>
<dbReference type="RefSeq" id="WP_103060993.1">
    <property type="nucleotide sequence ID" value="NZ_BSOF01000007.1"/>
</dbReference>
<dbReference type="Proteomes" id="UP000236345">
    <property type="component" value="Unassembled WGS sequence"/>
</dbReference>
<accession>A0A2K1Q662</accession>
<evidence type="ECO:0000259" key="1">
    <source>
        <dbReference type="PROSITE" id="PS51186"/>
    </source>
</evidence>